<dbReference type="EMBL" id="JARVUX010000001">
    <property type="protein sequence ID" value="MDH2334575.1"/>
    <property type="molecule type" value="Genomic_DNA"/>
</dbReference>
<dbReference type="AlphaFoldDB" id="A0AAP4A7Q4"/>
<dbReference type="Proteomes" id="UP001222958">
    <property type="component" value="Unassembled WGS sequence"/>
</dbReference>
<comment type="caution">
    <text evidence="1">The sequence shown here is derived from an EMBL/GenBank/DDBJ whole genome shotgun (WGS) entry which is preliminary data.</text>
</comment>
<proteinExistence type="predicted"/>
<accession>A0AAP4A7Q4</accession>
<evidence type="ECO:0000313" key="1">
    <source>
        <dbReference type="EMBL" id="MDH2334575.1"/>
    </source>
</evidence>
<dbReference type="Pfam" id="PF05119">
    <property type="entry name" value="Terminase_4"/>
    <property type="match status" value="1"/>
</dbReference>
<evidence type="ECO:0000313" key="2">
    <source>
        <dbReference type="Proteomes" id="UP001222958"/>
    </source>
</evidence>
<reference evidence="1" key="1">
    <citation type="submission" date="2023-04" db="EMBL/GenBank/DDBJ databases">
        <title>Epidemiological investigation of Clostridium perfringens isolated from cattle.</title>
        <authorList>
            <person name="Tian R."/>
        </authorList>
    </citation>
    <scope>NUCLEOTIDE SEQUENCE</scope>
    <source>
        <strain evidence="1">ZWCP172</strain>
    </source>
</reference>
<gene>
    <name evidence="1" type="ORF">QDQ28_00075</name>
</gene>
<dbReference type="RefSeq" id="WP_279856521.1">
    <property type="nucleotide sequence ID" value="NZ_JARVUX010000001.1"/>
</dbReference>
<organism evidence="1 2">
    <name type="scientific">Clostridium perfringens</name>
    <dbReference type="NCBI Taxonomy" id="1502"/>
    <lineage>
        <taxon>Bacteria</taxon>
        <taxon>Bacillati</taxon>
        <taxon>Bacillota</taxon>
        <taxon>Clostridia</taxon>
        <taxon>Eubacteriales</taxon>
        <taxon>Clostridiaceae</taxon>
        <taxon>Clostridium</taxon>
    </lineage>
</organism>
<sequence>MARPCKSAKVLTECSQTKEEIEARAEFEDALKGNDDNLIAPDYLTDNQKLLFNYIKSELKASEILGNLDVYILAKCSIAIDRLQELEKKANKRPGLIFNKDFISSKKLYDADFYRCCNELSLSPQSRAKISNINLQAKEDSQDLLLQALAGDDD</sequence>
<dbReference type="InterPro" id="IPR006448">
    <property type="entry name" value="Phage_term_ssu_P27"/>
</dbReference>
<protein>
    <submittedName>
        <fullName evidence="1">P27 family phage terminase small subunit</fullName>
    </submittedName>
</protein>
<name>A0AAP4A7Q4_CLOPF</name>